<gene>
    <name evidence="1" type="ORF">M9458_026336</name>
</gene>
<dbReference type="AlphaFoldDB" id="A0ABD0PU60"/>
<dbReference type="EMBL" id="JAMKFB020000013">
    <property type="protein sequence ID" value="KAL0177442.1"/>
    <property type="molecule type" value="Genomic_DNA"/>
</dbReference>
<reference evidence="1 2" key="1">
    <citation type="submission" date="2024-05" db="EMBL/GenBank/DDBJ databases">
        <title>Genome sequencing and assembly of Indian major carp, Cirrhinus mrigala (Hamilton, 1822).</title>
        <authorList>
            <person name="Mohindra V."/>
            <person name="Chowdhury L.M."/>
            <person name="Lal K."/>
            <person name="Jena J.K."/>
        </authorList>
    </citation>
    <scope>NUCLEOTIDE SEQUENCE [LARGE SCALE GENOMIC DNA]</scope>
    <source>
        <strain evidence="1">CM1030</strain>
        <tissue evidence="1">Blood</tissue>
    </source>
</reference>
<sequence>YKRVSDATIAAENYRCWPSYQHDGCLLSVFSVDEAIDVCESHAQCRAFIITNQSTWT</sequence>
<dbReference type="PANTHER" id="PTHR46448">
    <property type="entry name" value="PROTEIN KINASE DOMAIN-CONTAINING PROTEIN"/>
    <property type="match status" value="1"/>
</dbReference>
<comment type="caution">
    <text evidence="1">The sequence shown here is derived from an EMBL/GenBank/DDBJ whole genome shotgun (WGS) entry which is preliminary data.</text>
</comment>
<name>A0ABD0PU60_CIRMR</name>
<accession>A0ABD0PU60</accession>
<dbReference type="Proteomes" id="UP001529510">
    <property type="component" value="Unassembled WGS sequence"/>
</dbReference>
<proteinExistence type="predicted"/>
<dbReference type="InterPro" id="IPR042983">
    <property type="entry name" value="PKDCC"/>
</dbReference>
<protein>
    <submittedName>
        <fullName evidence="1">Uncharacterized protein</fullName>
    </submittedName>
</protein>
<feature type="non-terminal residue" evidence="1">
    <location>
        <position position="57"/>
    </location>
</feature>
<organism evidence="1 2">
    <name type="scientific">Cirrhinus mrigala</name>
    <name type="common">Mrigala</name>
    <dbReference type="NCBI Taxonomy" id="683832"/>
    <lineage>
        <taxon>Eukaryota</taxon>
        <taxon>Metazoa</taxon>
        <taxon>Chordata</taxon>
        <taxon>Craniata</taxon>
        <taxon>Vertebrata</taxon>
        <taxon>Euteleostomi</taxon>
        <taxon>Actinopterygii</taxon>
        <taxon>Neopterygii</taxon>
        <taxon>Teleostei</taxon>
        <taxon>Ostariophysi</taxon>
        <taxon>Cypriniformes</taxon>
        <taxon>Cyprinidae</taxon>
        <taxon>Labeoninae</taxon>
        <taxon>Labeonini</taxon>
        <taxon>Cirrhinus</taxon>
    </lineage>
</organism>
<feature type="non-terminal residue" evidence="1">
    <location>
        <position position="1"/>
    </location>
</feature>
<dbReference type="PANTHER" id="PTHR46448:SF3">
    <property type="entry name" value="EXTRACELLULAR TYROSINE-PROTEIN KINASE PKDCC"/>
    <property type="match status" value="1"/>
</dbReference>
<keyword evidence="2" id="KW-1185">Reference proteome</keyword>
<evidence type="ECO:0000313" key="2">
    <source>
        <dbReference type="Proteomes" id="UP001529510"/>
    </source>
</evidence>
<evidence type="ECO:0000313" key="1">
    <source>
        <dbReference type="EMBL" id="KAL0177442.1"/>
    </source>
</evidence>